<reference evidence="2" key="1">
    <citation type="journal article" date="2023" name="DNA Res.">
        <title>Chromosome-level genome assembly of Phrynocephalus forsythii using third-generation DNA sequencing and Hi-C analysis.</title>
        <authorList>
            <person name="Qi Y."/>
            <person name="Zhao W."/>
            <person name="Zhao Y."/>
            <person name="Niu C."/>
            <person name="Cao S."/>
            <person name="Zhang Y."/>
        </authorList>
    </citation>
    <scope>NUCLEOTIDE SEQUENCE</scope>
    <source>
        <tissue evidence="2">Muscle</tissue>
    </source>
</reference>
<proteinExistence type="predicted"/>
<keyword evidence="3" id="KW-1185">Reference proteome</keyword>
<accession>A0A9Q0XRU3</accession>
<feature type="compositionally biased region" description="Polar residues" evidence="1">
    <location>
        <begin position="66"/>
        <end position="75"/>
    </location>
</feature>
<name>A0A9Q0XRU3_9SAUR</name>
<sequence>MLEDSLLEENIWEYKSVSKSVNHNSASISENVQKTNDEKKSQRVNKKPSKEKEIPKTKQRSRRRGSQTPLKSEQCSSVSSDDLPLDSQESISYFAKQKKNKKQSPSKPRPVYEGSCPSCQMPFSLLVTETPQWHVTECLEGSNTAENECPDGLLCTSIIPSHYKRYSHFLLATSRAGEYLPEFSSAHITNSFFKPGASPSISCSAYNAGVSQDPNDSQNMGNLPKHCLLFPKQSSAAANAVDVTSTETHSLENTDTHSLESRHRIDSVNGAEQFWCHSPLEDLKSQQDSYQQNALVSEYDSSDCSISYSPLNTDQEEAIVTEDEEDMVEELVSEEITHFKKKLFDTISTEDKNGHAGSFLFHKPLSTSKSNQFEPSSIKTMQTCTINDGSCKTLHRTESVDGVSNSVSQDNDTRTVNSLTSNLHLSKESTENPSFPGKSKRTKEQFERLQLSSSSLNTGECGWGGSNVYNCGAADSAAIVTLIPSEFKEDARPFLPCRHGILQKPSSCLNSEDKTVTATCKNNLACNNLCSLTEKGRVFHNNTVMPASHSPVSKMLPCVSGANPQVQSTPAKELKQMDIGVFFGLQVKPKLESKPKEKPS</sequence>
<dbReference type="OrthoDB" id="262529at2759"/>
<dbReference type="AlphaFoldDB" id="A0A9Q0XRU3"/>
<feature type="region of interest" description="Disordered" evidence="1">
    <location>
        <begin position="420"/>
        <end position="441"/>
    </location>
</feature>
<evidence type="ECO:0000313" key="3">
    <source>
        <dbReference type="Proteomes" id="UP001142489"/>
    </source>
</evidence>
<evidence type="ECO:0000256" key="1">
    <source>
        <dbReference type="SAM" id="MobiDB-lite"/>
    </source>
</evidence>
<organism evidence="2 3">
    <name type="scientific">Phrynocephalus forsythii</name>
    <dbReference type="NCBI Taxonomy" id="171643"/>
    <lineage>
        <taxon>Eukaryota</taxon>
        <taxon>Metazoa</taxon>
        <taxon>Chordata</taxon>
        <taxon>Craniata</taxon>
        <taxon>Vertebrata</taxon>
        <taxon>Euteleostomi</taxon>
        <taxon>Lepidosauria</taxon>
        <taxon>Squamata</taxon>
        <taxon>Bifurcata</taxon>
        <taxon>Unidentata</taxon>
        <taxon>Episquamata</taxon>
        <taxon>Toxicofera</taxon>
        <taxon>Iguania</taxon>
        <taxon>Acrodonta</taxon>
        <taxon>Agamidae</taxon>
        <taxon>Agaminae</taxon>
        <taxon>Phrynocephalus</taxon>
    </lineage>
</organism>
<protein>
    <recommendedName>
        <fullName evidence="4">UBZ4-type domain-containing protein</fullName>
    </recommendedName>
</protein>
<evidence type="ECO:0008006" key="4">
    <source>
        <dbReference type="Google" id="ProtNLM"/>
    </source>
</evidence>
<dbReference type="EMBL" id="JAPFRF010000008">
    <property type="protein sequence ID" value="KAJ7325216.1"/>
    <property type="molecule type" value="Genomic_DNA"/>
</dbReference>
<comment type="caution">
    <text evidence="2">The sequence shown here is derived from an EMBL/GenBank/DDBJ whole genome shotgun (WGS) entry which is preliminary data.</text>
</comment>
<feature type="compositionally biased region" description="Polar residues" evidence="1">
    <location>
        <begin position="20"/>
        <end position="34"/>
    </location>
</feature>
<feature type="region of interest" description="Disordered" evidence="1">
    <location>
        <begin position="20"/>
        <end position="84"/>
    </location>
</feature>
<dbReference type="Proteomes" id="UP001142489">
    <property type="component" value="Unassembled WGS sequence"/>
</dbReference>
<evidence type="ECO:0000313" key="2">
    <source>
        <dbReference type="EMBL" id="KAJ7325216.1"/>
    </source>
</evidence>
<gene>
    <name evidence="2" type="ORF">JRQ81_018236</name>
</gene>